<evidence type="ECO:0000313" key="2">
    <source>
        <dbReference type="EMBL" id="MBB3328111.1"/>
    </source>
</evidence>
<comment type="caution">
    <text evidence="2">The sequence shown here is derived from an EMBL/GenBank/DDBJ whole genome shotgun (WGS) entry which is preliminary data.</text>
</comment>
<evidence type="ECO:0000313" key="3">
    <source>
        <dbReference type="Proteomes" id="UP000565572"/>
    </source>
</evidence>
<dbReference type="AlphaFoldDB" id="A0A7W5JXE9"/>
<dbReference type="SUPFAM" id="SSF82771">
    <property type="entry name" value="GIY-YIG endonuclease"/>
    <property type="match status" value="1"/>
</dbReference>
<accession>A0A7W5JXE9</accession>
<dbReference type="InterPro" id="IPR035901">
    <property type="entry name" value="GIY-YIG_endonuc_sf"/>
</dbReference>
<organism evidence="2 3">
    <name type="scientific">Microlunatus antarcticus</name>
    <dbReference type="NCBI Taxonomy" id="53388"/>
    <lineage>
        <taxon>Bacteria</taxon>
        <taxon>Bacillati</taxon>
        <taxon>Actinomycetota</taxon>
        <taxon>Actinomycetes</taxon>
        <taxon>Propionibacteriales</taxon>
        <taxon>Propionibacteriaceae</taxon>
        <taxon>Microlunatus</taxon>
    </lineage>
</organism>
<proteinExistence type="predicted"/>
<feature type="domain" description="GIY-YIG" evidence="1">
    <location>
        <begin position="192"/>
        <end position="287"/>
    </location>
</feature>
<dbReference type="RefSeq" id="WP_198423419.1">
    <property type="nucleotide sequence ID" value="NZ_JACHZG010000001.1"/>
</dbReference>
<evidence type="ECO:0000259" key="1">
    <source>
        <dbReference type="PROSITE" id="PS50164"/>
    </source>
</evidence>
<dbReference type="InterPro" id="IPR000305">
    <property type="entry name" value="GIY-YIG_endonuc"/>
</dbReference>
<gene>
    <name evidence="2" type="ORF">FHX39_003055</name>
</gene>
<dbReference type="Gene3D" id="3.40.1440.10">
    <property type="entry name" value="GIY-YIG endonuclease"/>
    <property type="match status" value="1"/>
</dbReference>
<name>A0A7W5JXE9_9ACTN</name>
<dbReference type="CDD" id="cd10446">
    <property type="entry name" value="GIY-YIG_unchar_1"/>
    <property type="match status" value="1"/>
</dbReference>
<sequence length="288" mass="31701">MGKALEVVSDSTALEGELTLGHVLAAAGLALSDVIVLRHTYTDDGLRNQDDLTAARVLDYTRWQGIGNKIGLNPPKLWLVFMADGKRRSRLLTAYDNYGELTSQRSEESRLFDLRPSQALSALTDRLVVEWSKDAVNWAKLGTSAAAFPIVEIADPGRIQFPGFDRVLLTYLQLQSLVTDSRYSDWRTALGAVQGVYLIADTTNGKLYVGKADGQERILGRWSTYAKDGHGGNIALQALADLDSAHAEHFQFSILRVFGPSVPAAEVDEAESHFKHALLTRQFGLNRN</sequence>
<dbReference type="Pfam" id="PF01541">
    <property type="entry name" value="GIY-YIG"/>
    <property type="match status" value="1"/>
</dbReference>
<reference evidence="2 3" key="1">
    <citation type="submission" date="2020-08" db="EMBL/GenBank/DDBJ databases">
        <title>Sequencing the genomes of 1000 actinobacteria strains.</title>
        <authorList>
            <person name="Klenk H.-P."/>
        </authorList>
    </citation>
    <scope>NUCLEOTIDE SEQUENCE [LARGE SCALE GENOMIC DNA]</scope>
    <source>
        <strain evidence="2 3">DSM 11053</strain>
    </source>
</reference>
<dbReference type="EMBL" id="JACHZG010000001">
    <property type="protein sequence ID" value="MBB3328111.1"/>
    <property type="molecule type" value="Genomic_DNA"/>
</dbReference>
<dbReference type="Proteomes" id="UP000565572">
    <property type="component" value="Unassembled WGS sequence"/>
</dbReference>
<protein>
    <recommendedName>
        <fullName evidence="1">GIY-YIG domain-containing protein</fullName>
    </recommendedName>
</protein>
<keyword evidence="3" id="KW-1185">Reference proteome</keyword>
<dbReference type="PROSITE" id="PS50164">
    <property type="entry name" value="GIY_YIG"/>
    <property type="match status" value="1"/>
</dbReference>